<keyword evidence="3" id="KW-0804">Transcription</keyword>
<evidence type="ECO:0000256" key="3">
    <source>
        <dbReference type="ARBA" id="ARBA00023163"/>
    </source>
</evidence>
<dbReference type="GO" id="GO:0000976">
    <property type="term" value="F:transcription cis-regulatory region binding"/>
    <property type="evidence" value="ECO:0007669"/>
    <property type="project" value="TreeGrafter"/>
</dbReference>
<dbReference type="PANTHER" id="PTHR30055">
    <property type="entry name" value="HTH-TYPE TRANSCRIPTIONAL REGULATOR RUTR"/>
    <property type="match status" value="1"/>
</dbReference>
<dbReference type="GO" id="GO:0003700">
    <property type="term" value="F:DNA-binding transcription factor activity"/>
    <property type="evidence" value="ECO:0007669"/>
    <property type="project" value="TreeGrafter"/>
</dbReference>
<dbReference type="Pfam" id="PF21776">
    <property type="entry name" value="TetR_C_44"/>
    <property type="match status" value="1"/>
</dbReference>
<dbReference type="STRING" id="526227.Mesil_2584"/>
<proteinExistence type="predicted"/>
<gene>
    <name evidence="6" type="ordered locus">Mesil_2584</name>
</gene>
<accession>D7BBH1</accession>
<feature type="DNA-binding region" description="H-T-H motif" evidence="4">
    <location>
        <begin position="33"/>
        <end position="52"/>
    </location>
</feature>
<dbReference type="PANTHER" id="PTHR30055:SF234">
    <property type="entry name" value="HTH-TYPE TRANSCRIPTIONAL REGULATOR BETI"/>
    <property type="match status" value="1"/>
</dbReference>
<evidence type="ECO:0000313" key="7">
    <source>
        <dbReference type="Proteomes" id="UP000001916"/>
    </source>
</evidence>
<keyword evidence="7" id="KW-1185">Reference proteome</keyword>
<dbReference type="AlphaFoldDB" id="D7BBH1"/>
<dbReference type="HOGENOM" id="CLU_069356_12_2_0"/>
<dbReference type="InterPro" id="IPR049444">
    <property type="entry name" value="TetR_C_44"/>
</dbReference>
<dbReference type="InterPro" id="IPR036271">
    <property type="entry name" value="Tet_transcr_reg_TetR-rel_C_sf"/>
</dbReference>
<dbReference type="SUPFAM" id="SSF46689">
    <property type="entry name" value="Homeodomain-like"/>
    <property type="match status" value="1"/>
</dbReference>
<name>D7BBH1_ALLS1</name>
<dbReference type="eggNOG" id="COG1309">
    <property type="taxonomic scope" value="Bacteria"/>
</dbReference>
<dbReference type="InterPro" id="IPR009057">
    <property type="entry name" value="Homeodomain-like_sf"/>
</dbReference>
<dbReference type="InterPro" id="IPR001647">
    <property type="entry name" value="HTH_TetR"/>
</dbReference>
<dbReference type="Gene3D" id="1.10.357.10">
    <property type="entry name" value="Tetracycline Repressor, domain 2"/>
    <property type="match status" value="1"/>
</dbReference>
<dbReference type="RefSeq" id="WP_013158973.1">
    <property type="nucleotide sequence ID" value="NC_014212.1"/>
</dbReference>
<organism evidence="6 7">
    <name type="scientific">Allomeiothermus silvanus (strain ATCC 700542 / DSM 9946 / NBRC 106475 / NCIMB 13440 / VI-R2)</name>
    <name type="common">Thermus silvanus</name>
    <dbReference type="NCBI Taxonomy" id="526227"/>
    <lineage>
        <taxon>Bacteria</taxon>
        <taxon>Thermotogati</taxon>
        <taxon>Deinococcota</taxon>
        <taxon>Deinococci</taxon>
        <taxon>Thermales</taxon>
        <taxon>Thermaceae</taxon>
        <taxon>Allomeiothermus</taxon>
    </lineage>
</organism>
<evidence type="ECO:0000256" key="4">
    <source>
        <dbReference type="PROSITE-ProRule" id="PRU00335"/>
    </source>
</evidence>
<dbReference type="OrthoDB" id="268339at2"/>
<keyword evidence="2 4" id="KW-0238">DNA-binding</keyword>
<evidence type="ECO:0000256" key="1">
    <source>
        <dbReference type="ARBA" id="ARBA00023015"/>
    </source>
</evidence>
<keyword evidence="1" id="KW-0805">Transcription regulation</keyword>
<dbReference type="SUPFAM" id="SSF48498">
    <property type="entry name" value="Tetracyclin repressor-like, C-terminal domain"/>
    <property type="match status" value="1"/>
</dbReference>
<protein>
    <submittedName>
        <fullName evidence="6">Transcriptional regulator, TetR family</fullName>
    </submittedName>
</protein>
<dbReference type="PROSITE" id="PS50977">
    <property type="entry name" value="HTH_TETR_2"/>
    <property type="match status" value="1"/>
</dbReference>
<dbReference type="InterPro" id="IPR050109">
    <property type="entry name" value="HTH-type_TetR-like_transc_reg"/>
</dbReference>
<evidence type="ECO:0000259" key="5">
    <source>
        <dbReference type="PROSITE" id="PS50977"/>
    </source>
</evidence>
<dbReference type="PRINTS" id="PR00455">
    <property type="entry name" value="HTHTETR"/>
</dbReference>
<dbReference type="EMBL" id="CP002042">
    <property type="protein sequence ID" value="ADH64433.1"/>
    <property type="molecule type" value="Genomic_DNA"/>
</dbReference>
<dbReference type="KEGG" id="msv:Mesil_2584"/>
<evidence type="ECO:0000313" key="6">
    <source>
        <dbReference type="EMBL" id="ADH64433.1"/>
    </source>
</evidence>
<reference evidence="6 7" key="1">
    <citation type="journal article" date="2010" name="Stand. Genomic Sci.">
        <title>Complete genome sequence of Meiothermus silvanus type strain (VI-R2).</title>
        <authorList>
            <person name="Sikorski J."/>
            <person name="Tindall B.J."/>
            <person name="Lowry S."/>
            <person name="Lucas S."/>
            <person name="Nolan M."/>
            <person name="Copeland A."/>
            <person name="Glavina Del Rio T."/>
            <person name="Tice H."/>
            <person name="Cheng J.F."/>
            <person name="Han C."/>
            <person name="Pitluck S."/>
            <person name="Liolios K."/>
            <person name="Ivanova N."/>
            <person name="Mavromatis K."/>
            <person name="Mikhailova N."/>
            <person name="Pati A."/>
            <person name="Goodwin L."/>
            <person name="Chen A."/>
            <person name="Palaniappan K."/>
            <person name="Land M."/>
            <person name="Hauser L."/>
            <person name="Chang Y.J."/>
            <person name="Jeffries C.D."/>
            <person name="Rohde M."/>
            <person name="Goker M."/>
            <person name="Woyke T."/>
            <person name="Bristow J."/>
            <person name="Eisen J.A."/>
            <person name="Markowitz V."/>
            <person name="Hugenholtz P."/>
            <person name="Kyrpides N.C."/>
            <person name="Klenk H.P."/>
            <person name="Lapidus A."/>
        </authorList>
    </citation>
    <scope>NUCLEOTIDE SEQUENCE [LARGE SCALE GENOMIC DNA]</scope>
    <source>
        <strain evidence="7">ATCC 700542 / DSM 9946 / VI-R2</strain>
    </source>
</reference>
<evidence type="ECO:0000256" key="2">
    <source>
        <dbReference type="ARBA" id="ARBA00023125"/>
    </source>
</evidence>
<sequence>MPGLRERQKQRRRERIYRTAVQLFRERGFHQTTATDIAKAAHVSRGTFFNYYPYKEAVLLDYGAELLTQLSEQARAELEEGSPPLDVLRRMWERLSEVSERERELLSPLAYELLNPDPERARSAFEALPLGDFVAEVLRPLREAGELRKDLSLERIARSLADTYLLSALRWSAYTPERRLKDEMLKFLDLVLEGALAR</sequence>
<dbReference type="Proteomes" id="UP000001916">
    <property type="component" value="Chromosome"/>
</dbReference>
<dbReference type="Pfam" id="PF00440">
    <property type="entry name" value="TetR_N"/>
    <property type="match status" value="1"/>
</dbReference>
<feature type="domain" description="HTH tetR-type" evidence="5">
    <location>
        <begin position="10"/>
        <end position="70"/>
    </location>
</feature>